<gene>
    <name evidence="5" type="ORF">A3F99_00525</name>
</gene>
<dbReference type="EMBL" id="MHJB01000013">
    <property type="protein sequence ID" value="OGY61256.1"/>
    <property type="molecule type" value="Genomic_DNA"/>
</dbReference>
<evidence type="ECO:0000259" key="4">
    <source>
        <dbReference type="PROSITE" id="PS50110"/>
    </source>
</evidence>
<dbReference type="SMART" id="SM00448">
    <property type="entry name" value="REC"/>
    <property type="match status" value="1"/>
</dbReference>
<dbReference type="PANTHER" id="PTHR44591:SF14">
    <property type="entry name" value="PROTEIN PILG"/>
    <property type="match status" value="1"/>
</dbReference>
<dbReference type="STRING" id="1797693.A3F99_00525"/>
<dbReference type="GO" id="GO:0000160">
    <property type="term" value="P:phosphorelay signal transduction system"/>
    <property type="evidence" value="ECO:0007669"/>
    <property type="project" value="UniProtKB-KW"/>
</dbReference>
<dbReference type="Proteomes" id="UP000176571">
    <property type="component" value="Unassembled WGS sequence"/>
</dbReference>
<dbReference type="SUPFAM" id="SSF52172">
    <property type="entry name" value="CheY-like"/>
    <property type="match status" value="1"/>
</dbReference>
<accession>A0A1G1ZAZ9</accession>
<feature type="domain" description="Response regulatory" evidence="4">
    <location>
        <begin position="7"/>
        <end position="124"/>
    </location>
</feature>
<sequence>MVPVGKKLLLVDDNQEIKSIYATMFKGEGFDVTSASDGQEAWELIQQGYIPEVVVTGILMPRMTGFDLIRKMQADSKIASVPVAIVSHRGRQEDKVEARQLNVDDFIVQGTTPLVEIVRRVKLLIGIHPIYTIQLVRGEHDTEALVELLDKQQQTLIGSERHRSFFLELEPVAEKGDFKVNLISK</sequence>
<evidence type="ECO:0000256" key="2">
    <source>
        <dbReference type="ARBA" id="ARBA00023012"/>
    </source>
</evidence>
<protein>
    <recommendedName>
        <fullName evidence="4">Response regulatory domain-containing protein</fullName>
    </recommendedName>
</protein>
<reference evidence="5 6" key="1">
    <citation type="journal article" date="2016" name="Nat. Commun.">
        <title>Thousands of microbial genomes shed light on interconnected biogeochemical processes in an aquifer system.</title>
        <authorList>
            <person name="Anantharaman K."/>
            <person name="Brown C.T."/>
            <person name="Hug L.A."/>
            <person name="Sharon I."/>
            <person name="Castelle C.J."/>
            <person name="Probst A.J."/>
            <person name="Thomas B.C."/>
            <person name="Singh A."/>
            <person name="Wilkins M.J."/>
            <person name="Karaoz U."/>
            <person name="Brodie E.L."/>
            <person name="Williams K.H."/>
            <person name="Hubbard S.S."/>
            <person name="Banfield J.F."/>
        </authorList>
    </citation>
    <scope>NUCLEOTIDE SEQUENCE [LARGE SCALE GENOMIC DNA]</scope>
</reference>
<proteinExistence type="predicted"/>
<dbReference type="PROSITE" id="PS50110">
    <property type="entry name" value="RESPONSE_REGULATORY"/>
    <property type="match status" value="1"/>
</dbReference>
<dbReference type="InterPro" id="IPR050595">
    <property type="entry name" value="Bact_response_regulator"/>
</dbReference>
<dbReference type="InterPro" id="IPR011006">
    <property type="entry name" value="CheY-like_superfamily"/>
</dbReference>
<name>A0A1G1ZAZ9_9BACT</name>
<dbReference type="CDD" id="cd00156">
    <property type="entry name" value="REC"/>
    <property type="match status" value="1"/>
</dbReference>
<dbReference type="Pfam" id="PF00072">
    <property type="entry name" value="Response_reg"/>
    <property type="match status" value="1"/>
</dbReference>
<dbReference type="InterPro" id="IPR001789">
    <property type="entry name" value="Sig_transdc_resp-reg_receiver"/>
</dbReference>
<comment type="caution">
    <text evidence="3">Lacks conserved residue(s) required for the propagation of feature annotation.</text>
</comment>
<evidence type="ECO:0000256" key="1">
    <source>
        <dbReference type="ARBA" id="ARBA00022553"/>
    </source>
</evidence>
<comment type="caution">
    <text evidence="5">The sequence shown here is derived from an EMBL/GenBank/DDBJ whole genome shotgun (WGS) entry which is preliminary data.</text>
</comment>
<dbReference type="PANTHER" id="PTHR44591">
    <property type="entry name" value="STRESS RESPONSE REGULATOR PROTEIN 1"/>
    <property type="match status" value="1"/>
</dbReference>
<dbReference type="AlphaFoldDB" id="A0A1G1ZAZ9"/>
<organism evidence="5 6">
    <name type="scientific">Candidatus Colwellbacteria bacterium RIFCSPLOWO2_12_FULL_43_11</name>
    <dbReference type="NCBI Taxonomy" id="1797693"/>
    <lineage>
        <taxon>Bacteria</taxon>
        <taxon>Candidatus Colwelliibacteriota</taxon>
    </lineage>
</organism>
<keyword evidence="2" id="KW-0902">Two-component regulatory system</keyword>
<evidence type="ECO:0000313" key="6">
    <source>
        <dbReference type="Proteomes" id="UP000176571"/>
    </source>
</evidence>
<evidence type="ECO:0000256" key="3">
    <source>
        <dbReference type="PROSITE-ProRule" id="PRU00169"/>
    </source>
</evidence>
<keyword evidence="1" id="KW-0597">Phosphoprotein</keyword>
<dbReference type="Gene3D" id="3.40.50.2300">
    <property type="match status" value="1"/>
</dbReference>
<evidence type="ECO:0000313" key="5">
    <source>
        <dbReference type="EMBL" id="OGY61256.1"/>
    </source>
</evidence>